<protein>
    <submittedName>
        <fullName evidence="2">Gluconate 2-dehydrogenase subunit 3</fullName>
    </submittedName>
</protein>
<keyword evidence="3" id="KW-1185">Reference proteome</keyword>
<reference evidence="3" key="1">
    <citation type="submission" date="2016-10" db="EMBL/GenBank/DDBJ databases">
        <authorList>
            <person name="Varghese N."/>
            <person name="Submissions S."/>
        </authorList>
    </citation>
    <scope>NUCLEOTIDE SEQUENCE [LARGE SCALE GENOMIC DNA]</scope>
    <source>
        <strain evidence="3">DSM 24499</strain>
    </source>
</reference>
<evidence type="ECO:0000313" key="2">
    <source>
        <dbReference type="EMBL" id="SFC12550.1"/>
    </source>
</evidence>
<dbReference type="OrthoDB" id="6385145at2"/>
<dbReference type="Proteomes" id="UP000199438">
    <property type="component" value="Unassembled WGS sequence"/>
</dbReference>
<dbReference type="RefSeq" id="WP_092541333.1">
    <property type="nucleotide sequence ID" value="NZ_FOKV01000002.1"/>
</dbReference>
<dbReference type="Pfam" id="PF13618">
    <property type="entry name" value="Gluconate_2-dh3"/>
    <property type="match status" value="1"/>
</dbReference>
<dbReference type="AlphaFoldDB" id="A0A1I1GU32"/>
<feature type="region of interest" description="Disordered" evidence="1">
    <location>
        <begin position="132"/>
        <end position="159"/>
    </location>
</feature>
<dbReference type="InterPro" id="IPR027056">
    <property type="entry name" value="Gluconate_2DH_su3"/>
</dbReference>
<dbReference type="EMBL" id="FOKV01000002">
    <property type="protein sequence ID" value="SFC12550.1"/>
    <property type="molecule type" value="Genomic_DNA"/>
</dbReference>
<evidence type="ECO:0000256" key="1">
    <source>
        <dbReference type="SAM" id="MobiDB-lite"/>
    </source>
</evidence>
<dbReference type="STRING" id="1334022.SAMN04487907_102331"/>
<sequence length="217" mass="24038">MNRRQALRNIGLGAGVMVVGPSTLSLLQSCKSEPSYDWQPSYLTASNGFILKEVLDIILPKTDTAGASELNIAEFIDSYMTEVAPESQQEDFKKSADAFASAFEKEFDKDPGNGTAEEYDKIIAKYLKATPEEKESFRPKRTTETQDPQDKTPDDEDLMNHDAGALAYLETVRDMGIWAWKTSEQIGENVLWYDPIPGEYVPCGSVEEFGGGKAMSL</sequence>
<organism evidence="2 3">
    <name type="scientific">Zunongwangia mangrovi</name>
    <dbReference type="NCBI Taxonomy" id="1334022"/>
    <lineage>
        <taxon>Bacteria</taxon>
        <taxon>Pseudomonadati</taxon>
        <taxon>Bacteroidota</taxon>
        <taxon>Flavobacteriia</taxon>
        <taxon>Flavobacteriales</taxon>
        <taxon>Flavobacteriaceae</taxon>
        <taxon>Zunongwangia</taxon>
    </lineage>
</organism>
<evidence type="ECO:0000313" key="3">
    <source>
        <dbReference type="Proteomes" id="UP000199438"/>
    </source>
</evidence>
<feature type="compositionally biased region" description="Basic and acidic residues" evidence="1">
    <location>
        <begin position="132"/>
        <end position="152"/>
    </location>
</feature>
<gene>
    <name evidence="2" type="ORF">SAMN04487907_102331</name>
</gene>
<name>A0A1I1GU32_9FLAO</name>
<proteinExistence type="predicted"/>
<accession>A0A1I1GU32</accession>
<dbReference type="PROSITE" id="PS51257">
    <property type="entry name" value="PROKAR_LIPOPROTEIN"/>
    <property type="match status" value="1"/>
</dbReference>